<dbReference type="InterPro" id="IPR011008">
    <property type="entry name" value="Dimeric_a/b-barrel"/>
</dbReference>
<dbReference type="EMBL" id="AP022596">
    <property type="protein sequence ID" value="BBY64628.1"/>
    <property type="molecule type" value="Genomic_DNA"/>
</dbReference>
<name>A0A7I7T6C3_9MYCO</name>
<dbReference type="NCBIfam" id="TIGR02118">
    <property type="entry name" value="EthD family reductase"/>
    <property type="match status" value="1"/>
</dbReference>
<dbReference type="KEGG" id="mhev:MHEL_28710"/>
<dbReference type="InterPro" id="IPR009799">
    <property type="entry name" value="EthD_dom"/>
</dbReference>
<evidence type="ECO:0000313" key="2">
    <source>
        <dbReference type="Proteomes" id="UP000467148"/>
    </source>
</evidence>
<organism evidence="1 2">
    <name type="scientific">Mycolicibacterium helvum</name>
    <dbReference type="NCBI Taxonomy" id="1534349"/>
    <lineage>
        <taxon>Bacteria</taxon>
        <taxon>Bacillati</taxon>
        <taxon>Actinomycetota</taxon>
        <taxon>Actinomycetes</taxon>
        <taxon>Mycobacteriales</taxon>
        <taxon>Mycobacteriaceae</taxon>
        <taxon>Mycolicibacterium</taxon>
    </lineage>
</organism>
<reference evidence="1 2" key="1">
    <citation type="journal article" date="2019" name="Emerg. Microbes Infect.">
        <title>Comprehensive subspecies identification of 175 nontuberculous mycobacteria species based on 7547 genomic profiles.</title>
        <authorList>
            <person name="Matsumoto Y."/>
            <person name="Kinjo T."/>
            <person name="Motooka D."/>
            <person name="Nabeya D."/>
            <person name="Jung N."/>
            <person name="Uechi K."/>
            <person name="Horii T."/>
            <person name="Iida T."/>
            <person name="Fujita J."/>
            <person name="Nakamura S."/>
        </authorList>
    </citation>
    <scope>NUCLEOTIDE SEQUENCE [LARGE SCALE GENOMIC DNA]</scope>
    <source>
        <strain evidence="1 2">JCM 30396</strain>
    </source>
</reference>
<dbReference type="Proteomes" id="UP000467148">
    <property type="component" value="Chromosome"/>
</dbReference>
<dbReference type="Gene3D" id="3.30.70.100">
    <property type="match status" value="1"/>
</dbReference>
<evidence type="ECO:0000313" key="1">
    <source>
        <dbReference type="EMBL" id="BBY64628.1"/>
    </source>
</evidence>
<accession>A0A7I7T6C3</accession>
<keyword evidence="2" id="KW-1185">Reference proteome</keyword>
<sequence>MAETKITVIYDNPTDPEAFEAAFGAEQLEAARRIPGHIKFEVSKVWPKEDGSPTPAHRMIDLYYPDYDAASAAITTPEAGAFFEALARLATGGVRILFSDIEVPQH</sequence>
<dbReference type="GO" id="GO:0016491">
    <property type="term" value="F:oxidoreductase activity"/>
    <property type="evidence" value="ECO:0007669"/>
    <property type="project" value="InterPro"/>
</dbReference>
<protein>
    <submittedName>
        <fullName evidence="1">Ethyl tert-butyl ether degradation protein EthD</fullName>
    </submittedName>
</protein>
<proteinExistence type="predicted"/>
<gene>
    <name evidence="1" type="ORF">MHEL_28710</name>
</gene>
<dbReference type="AlphaFoldDB" id="A0A7I7T6C3"/>
<dbReference type="RefSeq" id="WP_163748487.1">
    <property type="nucleotide sequence ID" value="NZ_AP022596.1"/>
</dbReference>
<dbReference type="SUPFAM" id="SSF54909">
    <property type="entry name" value="Dimeric alpha+beta barrel"/>
    <property type="match status" value="1"/>
</dbReference>